<dbReference type="Proteomes" id="UP000830375">
    <property type="component" value="Unassembled WGS sequence"/>
</dbReference>
<reference evidence="1 2" key="1">
    <citation type="submission" date="2022-01" db="EMBL/GenBank/DDBJ databases">
        <title>A high-quality chromosome-level genome assembly of rohu carp, Labeo rohita.</title>
        <authorList>
            <person name="Arick M.A. II"/>
            <person name="Hsu C.-Y."/>
            <person name="Magbanua Z."/>
            <person name="Pechanova O."/>
            <person name="Grover C."/>
            <person name="Miller E."/>
            <person name="Thrash A."/>
            <person name="Ezzel L."/>
            <person name="Alam S."/>
            <person name="Benzie J."/>
            <person name="Hamilton M."/>
            <person name="Karsi A."/>
            <person name="Lawrence M.L."/>
            <person name="Peterson D.G."/>
        </authorList>
    </citation>
    <scope>NUCLEOTIDE SEQUENCE [LARGE SCALE GENOMIC DNA]</scope>
    <source>
        <strain evidence="2">BAU-BD-2019</strain>
        <tissue evidence="1">Blood</tissue>
    </source>
</reference>
<evidence type="ECO:0000313" key="2">
    <source>
        <dbReference type="Proteomes" id="UP000830375"/>
    </source>
</evidence>
<sequence>MPPFIPPSSELSVYPEVSPLCSPLTHHLCGGFAIIMAGGSLVSTSSLRVLDSAPAFQPSGSALAPSSPLSPVGPPAPPGSLALVSRHPAIASGLHFSSSTSVFCRSGSATDLRILCVTWTCRLSVSTSGSTSTCSAAVGQPPGVVSPSSTMAPLSVGFAVGRHHGCGLGLAWLLWVPSVSTLAPPSI</sequence>
<protein>
    <submittedName>
        <fullName evidence="1">Intersectin-1</fullName>
    </submittedName>
</protein>
<keyword evidence="2" id="KW-1185">Reference proteome</keyword>
<organism evidence="1 2">
    <name type="scientific">Labeo rohita</name>
    <name type="common">Indian major carp</name>
    <name type="synonym">Cyprinus rohita</name>
    <dbReference type="NCBI Taxonomy" id="84645"/>
    <lineage>
        <taxon>Eukaryota</taxon>
        <taxon>Metazoa</taxon>
        <taxon>Chordata</taxon>
        <taxon>Craniata</taxon>
        <taxon>Vertebrata</taxon>
        <taxon>Euteleostomi</taxon>
        <taxon>Actinopterygii</taxon>
        <taxon>Neopterygii</taxon>
        <taxon>Teleostei</taxon>
        <taxon>Ostariophysi</taxon>
        <taxon>Cypriniformes</taxon>
        <taxon>Cyprinidae</taxon>
        <taxon>Labeoninae</taxon>
        <taxon>Labeonini</taxon>
        <taxon>Labeo</taxon>
    </lineage>
</organism>
<comment type="caution">
    <text evidence="1">The sequence shown here is derived from an EMBL/GenBank/DDBJ whole genome shotgun (WGS) entry which is preliminary data.</text>
</comment>
<dbReference type="EMBL" id="JACTAM010000015">
    <property type="protein sequence ID" value="KAI2656014.1"/>
    <property type="molecule type" value="Genomic_DNA"/>
</dbReference>
<gene>
    <name evidence="1" type="ORF">H4Q32_012828</name>
</gene>
<accession>A0ABQ8LZE3</accession>
<proteinExistence type="predicted"/>
<evidence type="ECO:0000313" key="1">
    <source>
        <dbReference type="EMBL" id="KAI2656014.1"/>
    </source>
</evidence>
<name>A0ABQ8LZE3_LABRO</name>